<feature type="domain" description="UPAR/Ly6" evidence="2">
    <location>
        <begin position="20"/>
        <end position="104"/>
    </location>
</feature>
<dbReference type="CDD" id="cd00117">
    <property type="entry name" value="TFP"/>
    <property type="match status" value="1"/>
</dbReference>
<protein>
    <recommendedName>
        <fullName evidence="2">UPAR/Ly6 domain-containing protein</fullName>
    </recommendedName>
</protein>
<evidence type="ECO:0000313" key="3">
    <source>
        <dbReference type="EMBL" id="KAL0962500.1"/>
    </source>
</evidence>
<dbReference type="SUPFAM" id="SSF57302">
    <property type="entry name" value="Snake toxin-like"/>
    <property type="match status" value="1"/>
</dbReference>
<sequence>MNKIIYGILSLVALFMLAESLTCNQCSVGLLGFCVSPSTSVCSTNTSSCFTGKATFPSISSSIGFNSQGCLESNLCNVTNTNNSILSVSYTTVTQCCSVDKCNPTKFNSATSAKLSVTAALCATLMATAWSSIFH</sequence>
<dbReference type="Pfam" id="PF00021">
    <property type="entry name" value="UPAR_LY6"/>
    <property type="match status" value="1"/>
</dbReference>
<name>A0ABD0VY25_UMBPY</name>
<reference evidence="3 4" key="1">
    <citation type="submission" date="2024-06" db="EMBL/GenBank/DDBJ databases">
        <authorList>
            <person name="Pan Q."/>
            <person name="Wen M."/>
            <person name="Jouanno E."/>
            <person name="Zahm M."/>
            <person name="Klopp C."/>
            <person name="Cabau C."/>
            <person name="Louis A."/>
            <person name="Berthelot C."/>
            <person name="Parey E."/>
            <person name="Roest Crollius H."/>
            <person name="Montfort J."/>
            <person name="Robinson-Rechavi M."/>
            <person name="Bouchez O."/>
            <person name="Lampietro C."/>
            <person name="Lopez Roques C."/>
            <person name="Donnadieu C."/>
            <person name="Postlethwait J."/>
            <person name="Bobe J."/>
            <person name="Verreycken H."/>
            <person name="Guiguen Y."/>
        </authorList>
    </citation>
    <scope>NUCLEOTIDE SEQUENCE [LARGE SCALE GENOMIC DNA]</scope>
    <source>
        <strain evidence="3">Up_M1</strain>
        <tissue evidence="3">Testis</tissue>
    </source>
</reference>
<proteinExistence type="predicted"/>
<gene>
    <name evidence="3" type="ORF">UPYG_G00340820</name>
</gene>
<accession>A0ABD0VY25</accession>
<dbReference type="InterPro" id="IPR045860">
    <property type="entry name" value="Snake_toxin-like_sf"/>
</dbReference>
<evidence type="ECO:0000259" key="2">
    <source>
        <dbReference type="Pfam" id="PF00021"/>
    </source>
</evidence>
<keyword evidence="4" id="KW-1185">Reference proteome</keyword>
<evidence type="ECO:0000313" key="4">
    <source>
        <dbReference type="Proteomes" id="UP001557470"/>
    </source>
</evidence>
<evidence type="ECO:0000256" key="1">
    <source>
        <dbReference type="SAM" id="SignalP"/>
    </source>
</evidence>
<feature type="signal peptide" evidence="1">
    <location>
        <begin position="1"/>
        <end position="20"/>
    </location>
</feature>
<dbReference type="Proteomes" id="UP001557470">
    <property type="component" value="Unassembled WGS sequence"/>
</dbReference>
<keyword evidence="1" id="KW-0732">Signal</keyword>
<dbReference type="EMBL" id="JAGEUA010000011">
    <property type="protein sequence ID" value="KAL0962500.1"/>
    <property type="molecule type" value="Genomic_DNA"/>
</dbReference>
<comment type="caution">
    <text evidence="3">The sequence shown here is derived from an EMBL/GenBank/DDBJ whole genome shotgun (WGS) entry which is preliminary data.</text>
</comment>
<organism evidence="3 4">
    <name type="scientific">Umbra pygmaea</name>
    <name type="common">Eastern mudminnow</name>
    <dbReference type="NCBI Taxonomy" id="75934"/>
    <lineage>
        <taxon>Eukaryota</taxon>
        <taxon>Metazoa</taxon>
        <taxon>Chordata</taxon>
        <taxon>Craniata</taxon>
        <taxon>Vertebrata</taxon>
        <taxon>Euteleostomi</taxon>
        <taxon>Actinopterygii</taxon>
        <taxon>Neopterygii</taxon>
        <taxon>Teleostei</taxon>
        <taxon>Protacanthopterygii</taxon>
        <taxon>Esociformes</taxon>
        <taxon>Umbridae</taxon>
        <taxon>Umbra</taxon>
    </lineage>
</organism>
<dbReference type="InterPro" id="IPR016054">
    <property type="entry name" value="LY6_UPA_recep-like"/>
</dbReference>
<dbReference type="AlphaFoldDB" id="A0ABD0VY25"/>
<feature type="chain" id="PRO_5044780623" description="UPAR/Ly6 domain-containing protein" evidence="1">
    <location>
        <begin position="21"/>
        <end position="135"/>
    </location>
</feature>